<evidence type="ECO:0000259" key="2">
    <source>
        <dbReference type="Pfam" id="PF23622"/>
    </source>
</evidence>
<dbReference type="InterPro" id="IPR053772">
    <property type="entry name" value="At1g61320/At1g61330-like"/>
</dbReference>
<dbReference type="InterPro" id="IPR055357">
    <property type="entry name" value="LRR_At1g61320_AtMIF1"/>
</dbReference>
<accession>A0AAN7EUC3</accession>
<dbReference type="AlphaFoldDB" id="A0AAN7EUC3"/>
<name>A0AAN7EUC3_QUERU</name>
<dbReference type="PANTHER" id="PTHR34145">
    <property type="entry name" value="OS02G0105600 PROTEIN"/>
    <property type="match status" value="1"/>
</dbReference>
<gene>
    <name evidence="3" type="ORF">RGQ29_029169</name>
</gene>
<dbReference type="InterPro" id="IPR036047">
    <property type="entry name" value="F-box-like_dom_sf"/>
</dbReference>
<dbReference type="Pfam" id="PF23622">
    <property type="entry name" value="LRR_At1g61320_AtMIF1"/>
    <property type="match status" value="1"/>
</dbReference>
<dbReference type="Gene3D" id="3.80.10.10">
    <property type="entry name" value="Ribonuclease Inhibitor"/>
    <property type="match status" value="1"/>
</dbReference>
<reference evidence="3 4" key="1">
    <citation type="journal article" date="2023" name="G3 (Bethesda)">
        <title>A haplotype-resolved chromosome-scale genome for Quercus rubra L. provides insights into the genetics of adaptive traits for red oak species.</title>
        <authorList>
            <person name="Kapoor B."/>
            <person name="Jenkins J."/>
            <person name="Schmutz J."/>
            <person name="Zhebentyayeva T."/>
            <person name="Kuelheim C."/>
            <person name="Coggeshall M."/>
            <person name="Heim C."/>
            <person name="Lasky J.R."/>
            <person name="Leites L."/>
            <person name="Islam-Faridi N."/>
            <person name="Romero-Severson J."/>
            <person name="DeLeo V.L."/>
            <person name="Lucas S.M."/>
            <person name="Lazic D."/>
            <person name="Gailing O."/>
            <person name="Carlson J."/>
            <person name="Staton M."/>
        </authorList>
    </citation>
    <scope>NUCLEOTIDE SEQUENCE [LARGE SCALE GENOMIC DNA]</scope>
    <source>
        <strain evidence="3">Pseudo-F2</strain>
    </source>
</reference>
<organism evidence="3 4">
    <name type="scientific">Quercus rubra</name>
    <name type="common">Northern red oak</name>
    <name type="synonym">Quercus borealis</name>
    <dbReference type="NCBI Taxonomy" id="3512"/>
    <lineage>
        <taxon>Eukaryota</taxon>
        <taxon>Viridiplantae</taxon>
        <taxon>Streptophyta</taxon>
        <taxon>Embryophyta</taxon>
        <taxon>Tracheophyta</taxon>
        <taxon>Spermatophyta</taxon>
        <taxon>Magnoliopsida</taxon>
        <taxon>eudicotyledons</taxon>
        <taxon>Gunneridae</taxon>
        <taxon>Pentapetalae</taxon>
        <taxon>rosids</taxon>
        <taxon>fabids</taxon>
        <taxon>Fagales</taxon>
        <taxon>Fagaceae</taxon>
        <taxon>Quercus</taxon>
    </lineage>
</organism>
<evidence type="ECO:0000313" key="3">
    <source>
        <dbReference type="EMBL" id="KAK4579389.1"/>
    </source>
</evidence>
<feature type="domain" description="At1g61320/AtMIF1 LRR" evidence="2">
    <location>
        <begin position="137"/>
        <end position="499"/>
    </location>
</feature>
<evidence type="ECO:0000256" key="1">
    <source>
        <dbReference type="SAM" id="MobiDB-lite"/>
    </source>
</evidence>
<dbReference type="SUPFAM" id="SSF81383">
    <property type="entry name" value="F-box domain"/>
    <property type="match status" value="1"/>
</dbReference>
<keyword evidence="4" id="KW-1185">Reference proteome</keyword>
<dbReference type="InterPro" id="IPR032675">
    <property type="entry name" value="LRR_dom_sf"/>
</dbReference>
<sequence length="501" mass="57525">MELHRDLEGNFLTEPPQNSARLHNSKRRISGIQSMEKRVRLTAKCSKNKGKCVSKDYISNLSSETLVSILSQLTLREAVATSILGRRWRYLWTSITILDFDATKATDTIQSGPMYVKWVDRVLGQYEVSTINEFRISFDLDQNFMHAINSWIEFAMTREVQRLEMDLLGQRPYNTLSSRRCSSKCKRLWISQSCGSSREQFCLNLLSARTPTFHGNNFLKDLYLKNVGITQEVIDYFLANCPKLERLSVCGSRHLVKLSVSGSSLSLKHLEVVYCTCLKYVDIFDTSLISFKYVGLDIDLFIENVPLLVDLYIGVGKGNLDKPFLDDYLSQFSCCLSQLQVLTLELIDGFVDEVYSKFFPPLNNLKKLVLEVGAWGEDHLLGLTPLINACPYLQILELKMPWIKVEDHDRRKMRRGIKCPHKYLKVLEIYGYAGRTCEFEFVMYFIRNAVALEKILIDPRDQIVKRTPLASANLKIERTARRLAKSQLEAKVPPSIQLVIL</sequence>
<dbReference type="EMBL" id="JAXUIC010000008">
    <property type="protein sequence ID" value="KAK4579389.1"/>
    <property type="molecule type" value="Genomic_DNA"/>
</dbReference>
<dbReference type="PANTHER" id="PTHR34145:SF68">
    <property type="entry name" value="FBD DOMAIN-CONTAINING PROTEIN"/>
    <property type="match status" value="1"/>
</dbReference>
<evidence type="ECO:0000313" key="4">
    <source>
        <dbReference type="Proteomes" id="UP001324115"/>
    </source>
</evidence>
<comment type="caution">
    <text evidence="3">The sequence shown here is derived from an EMBL/GenBank/DDBJ whole genome shotgun (WGS) entry which is preliminary data.</text>
</comment>
<protein>
    <recommendedName>
        <fullName evidence="2">At1g61320/AtMIF1 LRR domain-containing protein</fullName>
    </recommendedName>
</protein>
<dbReference type="SUPFAM" id="SSF52047">
    <property type="entry name" value="RNI-like"/>
    <property type="match status" value="1"/>
</dbReference>
<feature type="region of interest" description="Disordered" evidence="1">
    <location>
        <begin position="1"/>
        <end position="24"/>
    </location>
</feature>
<proteinExistence type="predicted"/>
<dbReference type="Proteomes" id="UP001324115">
    <property type="component" value="Unassembled WGS sequence"/>
</dbReference>